<keyword evidence="2" id="KW-1185">Reference proteome</keyword>
<dbReference type="RefSeq" id="WP_374844836.1">
    <property type="nucleotide sequence ID" value="NZ_BAAADE010000016.1"/>
</dbReference>
<reference evidence="2" key="1">
    <citation type="journal article" date="2019" name="Int. J. Syst. Evol. Microbiol.">
        <title>The Global Catalogue of Microorganisms (GCM) 10K type strain sequencing project: providing services to taxonomists for standard genome sequencing and annotation.</title>
        <authorList>
            <consortium name="The Broad Institute Genomics Platform"/>
            <consortium name="The Broad Institute Genome Sequencing Center for Infectious Disease"/>
            <person name="Wu L."/>
            <person name="Ma J."/>
        </authorList>
    </citation>
    <scope>NUCLEOTIDE SEQUENCE [LARGE SCALE GENOMIC DNA]</scope>
    <source>
        <strain evidence="2">JCM 15115</strain>
    </source>
</reference>
<protein>
    <submittedName>
        <fullName evidence="1">Uncharacterized protein</fullName>
    </submittedName>
</protein>
<evidence type="ECO:0000313" key="2">
    <source>
        <dbReference type="Proteomes" id="UP001424441"/>
    </source>
</evidence>
<dbReference type="EMBL" id="BAAADE010000016">
    <property type="protein sequence ID" value="GAA0615332.1"/>
    <property type="molecule type" value="Genomic_DNA"/>
</dbReference>
<evidence type="ECO:0000313" key="1">
    <source>
        <dbReference type="EMBL" id="GAA0615332.1"/>
    </source>
</evidence>
<organism evidence="1 2">
    <name type="scientific">Paenochrobactrum glaciei</name>
    <dbReference type="NCBI Taxonomy" id="486407"/>
    <lineage>
        <taxon>Bacteria</taxon>
        <taxon>Pseudomonadati</taxon>
        <taxon>Pseudomonadota</taxon>
        <taxon>Alphaproteobacteria</taxon>
        <taxon>Hyphomicrobiales</taxon>
        <taxon>Brucellaceae</taxon>
        <taxon>Paenochrobactrum</taxon>
    </lineage>
</organism>
<gene>
    <name evidence="1" type="ORF">GCM10008943_33000</name>
</gene>
<name>A0ABP3RR98_9HYPH</name>
<dbReference type="Proteomes" id="UP001424441">
    <property type="component" value="Unassembled WGS sequence"/>
</dbReference>
<comment type="caution">
    <text evidence="1">The sequence shown here is derived from an EMBL/GenBank/DDBJ whole genome shotgun (WGS) entry which is preliminary data.</text>
</comment>
<accession>A0ABP3RR98</accession>
<proteinExistence type="predicted"/>
<sequence length="64" mass="7026">MDANEVATLQQRVGSRYWNGIEATQQMSAGLASSASLFWGRLEASHLKVRPKHSTTAASYKSDK</sequence>